<feature type="compositionally biased region" description="Pro residues" evidence="5">
    <location>
        <begin position="875"/>
        <end position="884"/>
    </location>
</feature>
<dbReference type="InterPro" id="IPR016024">
    <property type="entry name" value="ARM-type_fold"/>
</dbReference>
<dbReference type="AlphaFoldDB" id="A0A9P4HY28"/>
<dbReference type="FunFam" id="1.10.150.60:FF:000021">
    <property type="entry name" value="Chromatin structure-remodeling complex subunit rsc9"/>
    <property type="match status" value="1"/>
</dbReference>
<dbReference type="PROSITE" id="PS51526">
    <property type="entry name" value="RFX_DBD"/>
    <property type="match status" value="1"/>
</dbReference>
<dbReference type="GO" id="GO:0006355">
    <property type="term" value="P:regulation of DNA-templated transcription"/>
    <property type="evidence" value="ECO:0007669"/>
    <property type="project" value="InterPro"/>
</dbReference>
<gene>
    <name evidence="8" type="ORF">K490DRAFT_32897</name>
</gene>
<accession>A0A9P4HY28</accession>
<dbReference type="InterPro" id="IPR003150">
    <property type="entry name" value="DNA-bd_RFX"/>
</dbReference>
<feature type="region of interest" description="Disordered" evidence="5">
    <location>
        <begin position="136"/>
        <end position="229"/>
    </location>
</feature>
<dbReference type="InterPro" id="IPR001606">
    <property type="entry name" value="ARID_dom"/>
</dbReference>
<dbReference type="GO" id="GO:0003677">
    <property type="term" value="F:DNA binding"/>
    <property type="evidence" value="ECO:0007669"/>
    <property type="project" value="InterPro"/>
</dbReference>
<dbReference type="PANTHER" id="PTHR22970">
    <property type="entry name" value="AT-RICH INTERACTIVE DOMAIN-CONTAINING PROTEIN 2"/>
    <property type="match status" value="1"/>
</dbReference>
<evidence type="ECO:0000259" key="7">
    <source>
        <dbReference type="PROSITE" id="PS51526"/>
    </source>
</evidence>
<feature type="domain" description="RFX-type winged-helix" evidence="7">
    <location>
        <begin position="629"/>
        <end position="735"/>
    </location>
</feature>
<protein>
    <recommendedName>
        <fullName evidence="10">ARID domain-containing protein</fullName>
    </recommendedName>
</protein>
<evidence type="ECO:0008006" key="10">
    <source>
        <dbReference type="Google" id="ProtNLM"/>
    </source>
</evidence>
<dbReference type="SMART" id="SM01014">
    <property type="entry name" value="ARID"/>
    <property type="match status" value="1"/>
</dbReference>
<keyword evidence="4" id="KW-0539">Nucleus</keyword>
<dbReference type="Pfam" id="PF01388">
    <property type="entry name" value="ARID"/>
    <property type="match status" value="1"/>
</dbReference>
<dbReference type="Proteomes" id="UP000799776">
    <property type="component" value="Unassembled WGS sequence"/>
</dbReference>
<name>A0A9P4HY28_9PEZI</name>
<evidence type="ECO:0000256" key="2">
    <source>
        <dbReference type="ARBA" id="ARBA00023015"/>
    </source>
</evidence>
<proteinExistence type="predicted"/>
<dbReference type="PROSITE" id="PS51011">
    <property type="entry name" value="ARID"/>
    <property type="match status" value="1"/>
</dbReference>
<feature type="compositionally biased region" description="Polar residues" evidence="5">
    <location>
        <begin position="673"/>
        <end position="691"/>
    </location>
</feature>
<feature type="compositionally biased region" description="Pro residues" evidence="5">
    <location>
        <begin position="917"/>
        <end position="931"/>
    </location>
</feature>
<evidence type="ECO:0000313" key="9">
    <source>
        <dbReference type="Proteomes" id="UP000799776"/>
    </source>
</evidence>
<evidence type="ECO:0000256" key="1">
    <source>
        <dbReference type="ARBA" id="ARBA00022853"/>
    </source>
</evidence>
<keyword evidence="1" id="KW-0156">Chromatin regulator</keyword>
<organism evidence="8 9">
    <name type="scientific">Saccharata proteae CBS 121410</name>
    <dbReference type="NCBI Taxonomy" id="1314787"/>
    <lineage>
        <taxon>Eukaryota</taxon>
        <taxon>Fungi</taxon>
        <taxon>Dikarya</taxon>
        <taxon>Ascomycota</taxon>
        <taxon>Pezizomycotina</taxon>
        <taxon>Dothideomycetes</taxon>
        <taxon>Dothideomycetes incertae sedis</taxon>
        <taxon>Botryosphaeriales</taxon>
        <taxon>Saccharataceae</taxon>
        <taxon>Saccharata</taxon>
    </lineage>
</organism>
<comment type="caution">
    <text evidence="8">The sequence shown here is derived from an EMBL/GenBank/DDBJ whole genome shotgun (WGS) entry which is preliminary data.</text>
</comment>
<keyword evidence="3" id="KW-0804">Transcription</keyword>
<evidence type="ECO:0000259" key="6">
    <source>
        <dbReference type="PROSITE" id="PS51011"/>
    </source>
</evidence>
<sequence length="1024" mass="113533">MAPARPREPSIERTSEYEEFMNKLEEYHAKRGTTLEREPKVGQRHLDLLRLYKRVCEEGGYDRVSDTKGNKLAWRRIAAEFLPPSSNATTQAFVVKNAYYKNLAAYEITNVHHKEPPPKEILEDVTAKGGDLLNRTIDNYHGSASRDIDGTNGQDSEGSDEEMQKTPKEDKMDVDEPGSTGGRVTRALRHAPPQRVLFQPEASSGRQTRSGGQHNSPTPGTANAYGQTNGSYAVNGNSMSIIANYEPKPVVPSNVKPVTTPSNNPDHFRNLRAKLSSRSSRTQSMYNKGMMLPGTGFTGPNIYIRALLSLQSPNVEEQAYALHHLVKISHERGDKYRFDGFPGLAEALITRLLEVSKLFYGVQWEISYNEEEASQRDDALNALSGTPDLLRKIGLLKPMDLADGVHPREFCEALGRVNEAGLVIRNLVMLDANAEYVSRLPLIQDFITIALNLPNRSSVIELKHYAMEIAEQMTRYWTLTSDHHVYRSLVAQLETDDRSAMITSMRAMSRIAMNVPGSRYQLENIPVPVIQRVCDWLLVEDEQLREAVLDFLYLYTISVENVETLTQNVDVPALAKQLTRLLLHNAQTVRAASQPKSLARPSGPIPETAPKLAFSVIEQLVMLDEPERSSQWLKTCFEEDQAGEITQIALWTAYNSAFNSAISTLTAQHLEKQASSLPSTPGSTIGASNSKPPKPMMQAKDFITNVSSTFPSASAQVITQGGTQKYTIKGIRPRHNPVDFRNRPYIKCRWQTQPSIVVYGDDGECGEYAKEPRQIWEHILSAHLGLSKDATGKWQVEDSAINGIKAETNGGMDGLVSNNSTTTPKTYECRWGGCRHFNGSVIPPTAFQVGMHIQTHLPDNSDKAALRSQHNHAPEPTPPPPSLAQPPFYMGGIGGMNDGLTANAASFRRNHHDPWGRPQPPPASIHPPNPNPADIKWLNTALDDRASYQNVSGAASLVLRHLAQRLAQLSKPSKPTSKGKVETENWVEKAFGPIKEELWYVVAHNQSLKEGVCDLMGDIEEGGA</sequence>
<feature type="compositionally biased region" description="Basic and acidic residues" evidence="5">
    <location>
        <begin position="162"/>
        <end position="171"/>
    </location>
</feature>
<dbReference type="Gene3D" id="1.10.150.60">
    <property type="entry name" value="ARID DNA-binding domain"/>
    <property type="match status" value="1"/>
</dbReference>
<dbReference type="OrthoDB" id="338531at2759"/>
<dbReference type="PANTHER" id="PTHR22970:SF14">
    <property type="entry name" value="AT-RICH INTERACTIVE DOMAIN-CONTAINING PROTEIN 2"/>
    <property type="match status" value="1"/>
</dbReference>
<evidence type="ECO:0000256" key="4">
    <source>
        <dbReference type="ARBA" id="ARBA00023242"/>
    </source>
</evidence>
<keyword evidence="2" id="KW-0805">Transcription regulation</keyword>
<dbReference type="InterPro" id="IPR052406">
    <property type="entry name" value="Chromatin_Remodeling_Comp"/>
</dbReference>
<dbReference type="GO" id="GO:0016586">
    <property type="term" value="C:RSC-type complex"/>
    <property type="evidence" value="ECO:0007669"/>
    <property type="project" value="TreeGrafter"/>
</dbReference>
<feature type="region of interest" description="Disordered" evidence="5">
    <location>
        <begin position="862"/>
        <end position="932"/>
    </location>
</feature>
<dbReference type="CDD" id="cd16100">
    <property type="entry name" value="ARID"/>
    <property type="match status" value="1"/>
</dbReference>
<feature type="compositionally biased region" description="Polar residues" evidence="5">
    <location>
        <begin position="201"/>
        <end position="229"/>
    </location>
</feature>
<evidence type="ECO:0000256" key="5">
    <source>
        <dbReference type="SAM" id="MobiDB-lite"/>
    </source>
</evidence>
<keyword evidence="9" id="KW-1185">Reference proteome</keyword>
<dbReference type="GO" id="GO:0006325">
    <property type="term" value="P:chromatin organization"/>
    <property type="evidence" value="ECO:0007669"/>
    <property type="project" value="UniProtKB-KW"/>
</dbReference>
<feature type="region of interest" description="Disordered" evidence="5">
    <location>
        <begin position="673"/>
        <end position="692"/>
    </location>
</feature>
<dbReference type="SUPFAM" id="SSF46774">
    <property type="entry name" value="ARID-like"/>
    <property type="match status" value="1"/>
</dbReference>
<reference evidence="8" key="1">
    <citation type="journal article" date="2020" name="Stud. Mycol.">
        <title>101 Dothideomycetes genomes: a test case for predicting lifestyles and emergence of pathogens.</title>
        <authorList>
            <person name="Haridas S."/>
            <person name="Albert R."/>
            <person name="Binder M."/>
            <person name="Bloem J."/>
            <person name="Labutti K."/>
            <person name="Salamov A."/>
            <person name="Andreopoulos B."/>
            <person name="Baker S."/>
            <person name="Barry K."/>
            <person name="Bills G."/>
            <person name="Bluhm B."/>
            <person name="Cannon C."/>
            <person name="Castanera R."/>
            <person name="Culley D."/>
            <person name="Daum C."/>
            <person name="Ezra D."/>
            <person name="Gonzalez J."/>
            <person name="Henrissat B."/>
            <person name="Kuo A."/>
            <person name="Liang C."/>
            <person name="Lipzen A."/>
            <person name="Lutzoni F."/>
            <person name="Magnuson J."/>
            <person name="Mondo S."/>
            <person name="Nolan M."/>
            <person name="Ohm R."/>
            <person name="Pangilinan J."/>
            <person name="Park H.-J."/>
            <person name="Ramirez L."/>
            <person name="Alfaro M."/>
            <person name="Sun H."/>
            <person name="Tritt A."/>
            <person name="Yoshinaga Y."/>
            <person name="Zwiers L.-H."/>
            <person name="Turgeon B."/>
            <person name="Goodwin S."/>
            <person name="Spatafora J."/>
            <person name="Crous P."/>
            <person name="Grigoriev I."/>
        </authorList>
    </citation>
    <scope>NUCLEOTIDE SEQUENCE</scope>
    <source>
        <strain evidence="8">CBS 121410</strain>
    </source>
</reference>
<evidence type="ECO:0000313" key="8">
    <source>
        <dbReference type="EMBL" id="KAF2091340.1"/>
    </source>
</evidence>
<dbReference type="SUPFAM" id="SSF48371">
    <property type="entry name" value="ARM repeat"/>
    <property type="match status" value="1"/>
</dbReference>
<dbReference type="EMBL" id="ML978711">
    <property type="protein sequence ID" value="KAF2091340.1"/>
    <property type="molecule type" value="Genomic_DNA"/>
</dbReference>
<dbReference type="SMART" id="SM00501">
    <property type="entry name" value="BRIGHT"/>
    <property type="match status" value="1"/>
</dbReference>
<evidence type="ECO:0000256" key="3">
    <source>
        <dbReference type="ARBA" id="ARBA00023163"/>
    </source>
</evidence>
<feature type="domain" description="ARID" evidence="6">
    <location>
        <begin position="14"/>
        <end position="111"/>
    </location>
</feature>
<dbReference type="InterPro" id="IPR036431">
    <property type="entry name" value="ARID_dom_sf"/>
</dbReference>